<proteinExistence type="predicted"/>
<evidence type="ECO:0000313" key="1">
    <source>
        <dbReference type="EMBL" id="EAA25210.1"/>
    </source>
</evidence>
<gene>
    <name evidence="1" type="ORF">FNV2245</name>
</gene>
<organism evidence="1 2">
    <name type="scientific">Fusobacterium vincentii ATCC 49256</name>
    <dbReference type="NCBI Taxonomy" id="209882"/>
    <lineage>
        <taxon>Bacteria</taxon>
        <taxon>Fusobacteriati</taxon>
        <taxon>Fusobacteriota</taxon>
        <taxon>Fusobacteriia</taxon>
        <taxon>Fusobacteriales</taxon>
        <taxon>Fusobacteriaceae</taxon>
        <taxon>Fusobacterium</taxon>
    </lineage>
</organism>
<dbReference type="Proteomes" id="UP000006454">
    <property type="component" value="Unassembled WGS sequence"/>
</dbReference>
<accession>Q7P8E5</accession>
<protein>
    <submittedName>
        <fullName evidence="1">Uncharacterized protein</fullName>
    </submittedName>
</protein>
<evidence type="ECO:0000313" key="2">
    <source>
        <dbReference type="Proteomes" id="UP000006454"/>
    </source>
</evidence>
<sequence length="71" mass="8420">MPKKKDKIPENFRTIYIITNADKTILSAFTSEEEAKKEIDFKYSILPEKFNIQPCCLNIDKSFTEEIKKRF</sequence>
<comment type="caution">
    <text evidence="1">The sequence shown here is derived from an EMBL/GenBank/DDBJ whole genome shotgun (WGS) entry which is preliminary data.</text>
</comment>
<reference evidence="1 2" key="1">
    <citation type="journal article" date="2003" name="Genome Res.">
        <title>Genome analysis of F. nucleatum sub spp vincentii and its comparison with the genome of F. nucleatum ATCC 25586.</title>
        <authorList>
            <person name="Kapatral V."/>
            <person name="Ivanova N."/>
            <person name="Anderson I."/>
            <person name="Reznik G."/>
            <person name="Bhattacharyya A."/>
            <person name="Gardner W.L."/>
            <person name="Mikhailova N."/>
            <person name="Lapidus A."/>
            <person name="Larsen N."/>
            <person name="D'Souza M."/>
            <person name="Walunas T."/>
            <person name="Haselkorn R."/>
            <person name="Overbeek R."/>
            <person name="Kyrpides N."/>
        </authorList>
    </citation>
    <scope>NUCLEOTIDE SEQUENCE [LARGE SCALE GENOMIC DNA]</scope>
    <source>
        <strain evidence="1 2">ATCC 49256</strain>
    </source>
</reference>
<name>Q7P8E5_FUSVC</name>
<dbReference type="AlphaFoldDB" id="Q7P8E5"/>
<dbReference type="EMBL" id="AABF01000002">
    <property type="protein sequence ID" value="EAA25210.1"/>
    <property type="molecule type" value="Genomic_DNA"/>
</dbReference>